<proteinExistence type="predicted"/>
<gene>
    <name evidence="2" type="ORF">SAMN04488561_2478</name>
</gene>
<dbReference type="Gene3D" id="2.30.40.10">
    <property type="entry name" value="Urease, subunit C, domain 1"/>
    <property type="match status" value="2"/>
</dbReference>
<accession>A0A1H5L949</accession>
<dbReference type="Gene3D" id="3.20.20.140">
    <property type="entry name" value="Metal-dependent hydrolases"/>
    <property type="match status" value="1"/>
</dbReference>
<reference evidence="3" key="1">
    <citation type="submission" date="2016-10" db="EMBL/GenBank/DDBJ databases">
        <authorList>
            <person name="Varghese N."/>
            <person name="Submissions S."/>
        </authorList>
    </citation>
    <scope>NUCLEOTIDE SEQUENCE [LARGE SCALE GENOMIC DNA]</scope>
    <source>
        <strain evidence="3">DSM 45237</strain>
    </source>
</reference>
<dbReference type="EMBL" id="FNUC01000003">
    <property type="protein sequence ID" value="SEE73596.1"/>
    <property type="molecule type" value="Genomic_DNA"/>
</dbReference>
<dbReference type="InterPro" id="IPR032466">
    <property type="entry name" value="Metal_Hydrolase"/>
</dbReference>
<organism evidence="2 3">
    <name type="scientific">Jiangella alba</name>
    <dbReference type="NCBI Taxonomy" id="561176"/>
    <lineage>
        <taxon>Bacteria</taxon>
        <taxon>Bacillati</taxon>
        <taxon>Actinomycetota</taxon>
        <taxon>Actinomycetes</taxon>
        <taxon>Jiangellales</taxon>
        <taxon>Jiangellaceae</taxon>
        <taxon>Jiangella</taxon>
    </lineage>
</organism>
<dbReference type="PANTHER" id="PTHR43135:SF3">
    <property type="entry name" value="ALPHA-D-RIBOSE 1-METHYLPHOSPHONATE 5-TRIPHOSPHATE DIPHOSPHATASE"/>
    <property type="match status" value="1"/>
</dbReference>
<dbReference type="PANTHER" id="PTHR43135">
    <property type="entry name" value="ALPHA-D-RIBOSE 1-METHYLPHOSPHONATE 5-TRIPHOSPHATE DIPHOSPHATASE"/>
    <property type="match status" value="1"/>
</dbReference>
<evidence type="ECO:0000313" key="2">
    <source>
        <dbReference type="EMBL" id="SEE73596.1"/>
    </source>
</evidence>
<dbReference type="InterPro" id="IPR006680">
    <property type="entry name" value="Amidohydro-rel"/>
</dbReference>
<dbReference type="AlphaFoldDB" id="A0A1H5L949"/>
<dbReference type="GO" id="GO:0016810">
    <property type="term" value="F:hydrolase activity, acting on carbon-nitrogen (but not peptide) bonds"/>
    <property type="evidence" value="ECO:0007669"/>
    <property type="project" value="InterPro"/>
</dbReference>
<name>A0A1H5L949_9ACTN</name>
<feature type="domain" description="Amidohydrolase-related" evidence="1">
    <location>
        <begin position="74"/>
        <end position="447"/>
    </location>
</feature>
<dbReference type="InterPro" id="IPR051781">
    <property type="entry name" value="Metallo-dep_Hydrolase"/>
</dbReference>
<dbReference type="SUPFAM" id="SSF51338">
    <property type="entry name" value="Composite domain of metallo-dependent hydrolases"/>
    <property type="match status" value="1"/>
</dbReference>
<keyword evidence="3" id="KW-1185">Reference proteome</keyword>
<evidence type="ECO:0000259" key="1">
    <source>
        <dbReference type="Pfam" id="PF01979"/>
    </source>
</evidence>
<dbReference type="InterPro" id="IPR011059">
    <property type="entry name" value="Metal-dep_hydrolase_composite"/>
</dbReference>
<dbReference type="SUPFAM" id="SSF51556">
    <property type="entry name" value="Metallo-dependent hydrolases"/>
    <property type="match status" value="1"/>
</dbReference>
<evidence type="ECO:0000313" key="3">
    <source>
        <dbReference type="Proteomes" id="UP000181980"/>
    </source>
</evidence>
<sequence length="665" mass="71712">MLLAWRPPSAHPGLEDHVNDATPTTILAGTVLSMTDRGVLRDQAITVADGRITRVAPRAEHEITGPVVDWRDRTILPGLADCHVHVEDRADMLGYLAHGVTLVRNMRGKPWHLDWRRRVAEGAELGPYVVTSTAMADGRGAPGTTVWPDSAQITDRASAHAAVRRWAELGYQQVKAYQWLSAEALKGLGEACRDTGLPLVGHCPQALTVHQAIDRGQTGFEHLNNYEYGSLRPASQERLDAFFAQGFSYGRGRNRFSPEAAQAASDIDDHKIAALAQRMAAENITSCPTLIVLDRLLGHRDFTDPRLRLTDPVLARTWRPENDFRIMALTPGELQGTADLFHERSRRILAALRDAGAPVLVGTDTHNAFVFHGSSLVEELELMTGAGYTSAELVRLATRGAADYFGLTDRGRVDAGFVADLVAVTGDPLASVAALKDPAAVVVGGTVLERPRLDALLDEVETLVHAEPDRARLRPVPSGERLVGEYERTNFGRTDAATRISSHSGGGATTWREQIATRHGVETRTTVIDASGHLVSADIERRRAEGVDVATVRRHGDRYTVRLSTLDGSELDAEVPAPLLPGADLGVAALLAAARLAPDHGPWPVLSLGAGLANALPPVPGTLERDGDELVQRTTDAIVRIAGDVAGEYTVQAPMVQLVHRRAGA</sequence>
<dbReference type="Pfam" id="PF01979">
    <property type="entry name" value="Amidohydro_1"/>
    <property type="match status" value="1"/>
</dbReference>
<dbReference type="STRING" id="561176.SAMN04488561_2478"/>
<dbReference type="Gene3D" id="3.40.50.10910">
    <property type="entry name" value="Amidohydrolase"/>
    <property type="match status" value="1"/>
</dbReference>
<dbReference type="Proteomes" id="UP000181980">
    <property type="component" value="Unassembled WGS sequence"/>
</dbReference>
<protein>
    <submittedName>
        <fullName evidence="2">Cytosine/adenosine deaminase</fullName>
    </submittedName>
</protein>
<dbReference type="Gene3D" id="3.30.110.90">
    <property type="entry name" value="Amidohydrolase"/>
    <property type="match status" value="1"/>
</dbReference>